<dbReference type="EMBL" id="HBDX01002504">
    <property type="protein sequence ID" value="CAD8221435.1"/>
    <property type="molecule type" value="Transcribed_RNA"/>
</dbReference>
<sequence>MAHRSEVPAWVPPPRIVMVKAFPEEDVVLVKPELFAECSRRRYLALSDGVKSRFAQAHASSRTKYRKLWRRLLVHMQTSLAMAKALTKLELLRTNTARGHRLDVAGLALIAMYDNYTKKIDQMLSKQMQESLQKAMDSKMEKDKVIAQSLLELETNDEKSGEDFNPMAIMRALRKHSAQKPTKKQFQGSEEEIGVEHTRLLFLVSVYTADANRDAFPGLAEDSELWVRKTQLLVLIYECIRAGALNYDYAPLAETMGSKRVWLNISQEGVDDLDDMCQVGFLSSMKMSSTKYSTSTAYRLTKEGYLHLKTHLRRRDRAAIEEVVYSDKLQPSPRNLFVAKWDAKADTFYLQSASGHTKSSDVTDIEEVSYVSSPFVPKSMRKWGRECTSNKHKTAALVKATGTIRDELDEQLSFDRLRLMVGEWIPMGANQVLSLNDKLGSTDRVAGGYFTSEMDKDPNNPCFQGKVDGLTRVNVLDFEETSYVNFEAEVQYEEEPGIVQIENFGIHVSEEGFMLYGLTLDGMMKVTDGNNFSLDHLARLLRDIGTDSSEVIGNLLTDHQRHLLDLVHMGDAMNREKFNVFFTSRINKRGQEEMPMAHELLDMEDMENEIRQIIGEVECGFQLSRDDELIIIGSTGMILCSKNTEKFEPLVLQYMSMMSRNMFIQALYRQTFVTVDTLREIDHLIRNHDADPNNIFKIRELMSNVSADIILMREIHSYLLESLTETAPMAINDQVLKRLSKILQLDDTNFRLERRIRDIRKSLDGASGELQALKSAADVIQENKEFKVNEAVSNNTQNLEEVFRANERASTSLEIMQVVLAGSLAFAILDRLHGLYLGVAADIDWSVKAFDWYVQTPMVMFILNMLWWFALGASFNRLIKYAGSKSAGILSIRYTMNCRFNQKAMTAFLHVANPEMEDGEADARTNLKKFTWDETDEIRWKGCPPKIEMIVDMKNGFLLSVFIQIATRRSKCTQSDAKRQFFARLRELGLISGPVPGLETAKDAEYVYRKPFLSRGAKFKLWLKKTRENVHYFFTF</sequence>
<name>A0A7R9T107_9CHLO</name>
<reference evidence="1" key="1">
    <citation type="submission" date="2021-01" db="EMBL/GenBank/DDBJ databases">
        <authorList>
            <person name="Corre E."/>
            <person name="Pelletier E."/>
            <person name="Niang G."/>
            <person name="Scheremetjew M."/>
            <person name="Finn R."/>
            <person name="Kale V."/>
            <person name="Holt S."/>
            <person name="Cochrane G."/>
            <person name="Meng A."/>
            <person name="Brown T."/>
            <person name="Cohen L."/>
        </authorList>
    </citation>
    <scope>NUCLEOTIDE SEQUENCE</scope>
    <source>
        <strain evidence="1">Clade-A-BCC118000</strain>
    </source>
</reference>
<accession>A0A7R9T107</accession>
<protein>
    <submittedName>
        <fullName evidence="1">Uncharacterized protein</fullName>
    </submittedName>
</protein>
<proteinExistence type="predicted"/>
<organism evidence="1">
    <name type="scientific">Ostreococcus sp. 'lucimarinus'</name>
    <dbReference type="NCBI Taxonomy" id="242159"/>
    <lineage>
        <taxon>Eukaryota</taxon>
        <taxon>Viridiplantae</taxon>
        <taxon>Chlorophyta</taxon>
        <taxon>Mamiellophyceae</taxon>
        <taxon>Mamiellales</taxon>
        <taxon>Bathycoccaceae</taxon>
        <taxon>Ostreococcus</taxon>
    </lineage>
</organism>
<gene>
    <name evidence="1" type="ORF">OLUC0939_LOCUS2155</name>
</gene>
<evidence type="ECO:0000313" key="1">
    <source>
        <dbReference type="EMBL" id="CAD8221435.1"/>
    </source>
</evidence>
<dbReference type="AlphaFoldDB" id="A0A7R9T107"/>